<dbReference type="Proteomes" id="UP000790787">
    <property type="component" value="Chromosome 15"/>
</dbReference>
<organism evidence="1 2">
    <name type="scientific">Nicotiana tabacum</name>
    <name type="common">Common tobacco</name>
    <dbReference type="NCBI Taxonomy" id="4097"/>
    <lineage>
        <taxon>Eukaryota</taxon>
        <taxon>Viridiplantae</taxon>
        <taxon>Streptophyta</taxon>
        <taxon>Embryophyta</taxon>
        <taxon>Tracheophyta</taxon>
        <taxon>Spermatophyta</taxon>
        <taxon>Magnoliopsida</taxon>
        <taxon>eudicotyledons</taxon>
        <taxon>Gunneridae</taxon>
        <taxon>Pentapetalae</taxon>
        <taxon>asterids</taxon>
        <taxon>lamiids</taxon>
        <taxon>Solanales</taxon>
        <taxon>Solanaceae</taxon>
        <taxon>Nicotianoideae</taxon>
        <taxon>Nicotianeae</taxon>
        <taxon>Nicotiana</taxon>
    </lineage>
</organism>
<evidence type="ECO:0000313" key="2">
    <source>
        <dbReference type="RefSeq" id="XP_075087817.1"/>
    </source>
</evidence>
<protein>
    <submittedName>
        <fullName evidence="2">Uncharacterized protein LOC107828698</fullName>
    </submittedName>
</protein>
<sequence>MDKSWINILNRNDPLYKNGVKRFLHFASLDRPNASEILCPCRKCRNMKFIPKELIVEHIVVDGFLPSYVNWIFHGETSSSSMSVDRLDIGDEIQGLVHDAFGVPPTSDFINMDTRGDSFGGSNQHNVGFDMKTEKFFNLLKEAERELYPGSKYSLLSFLVRLLHLKCLNGWSNNSFSMLLELLKDVFPEILPKSFNDAKRIIKDLGLEYKKIHTCPNDYMIHWSETKDRTDCKFCKAPRYKQFVGESGSLETSKIPAKVFRYFPLIPRLQRLFMSSKTSTDMRWHAEGRTKDGVIRYPADSIAWRKFDESHQDFSQDPRNVRLGLASDGFNPFKSMSISHSTWPVVLVPYNLPPWLCIKQPYMILSMIIDGPHAPGNDIDVYLRPLIDELKELWVGVDTYDASKNHMFQMRASFLWTVSDFPALDKVSFDGFKELEAAPKCLSGIEVLKQLKGIKNKFGKHLSAKSKKRKWKNSDDVDDAMLQYLWKKKSIFFELDYWKDNMIRHNLDTMHIEKNMFDNIFWTLLNVDRKGKDNLNSRLDLQEMRIRKALHPKKRANGKYYLLPACFTLSNVQKDMLLQVLRDVQRIFPPFFFDIMEYLVIHLAEEAKIGGPPKYRSMWAFERYLLTLKNYVRSRSHPEGSITEGYWIEECMTFCSRYLHDVETKLNRPLRNYGLYNEIPNQEGRQSTKIYGFTLDDITHAQAHRYVLFNSATITPYRDEHIKEIKKQNPRLSRHDVDQIHNEKFHIWFRKYVEKIHMAGEQIPEEIQNLAIGPSKQSKRMSGYISNGVRY</sequence>
<dbReference type="RefSeq" id="XP_075087817.1">
    <property type="nucleotide sequence ID" value="XM_075231716.1"/>
</dbReference>
<reference evidence="2" key="2">
    <citation type="submission" date="2025-08" db="UniProtKB">
        <authorList>
            <consortium name="RefSeq"/>
        </authorList>
    </citation>
    <scope>IDENTIFICATION</scope>
    <source>
        <tissue evidence="2">Leaf</tissue>
    </source>
</reference>
<proteinExistence type="predicted"/>
<gene>
    <name evidence="2" type="primary">LOC107828698</name>
</gene>
<name>A0AC58SS70_TOBAC</name>
<accession>A0AC58SS70</accession>
<reference evidence="1" key="1">
    <citation type="journal article" date="2014" name="Nat. Commun.">
        <title>The tobacco genome sequence and its comparison with those of tomato and potato.</title>
        <authorList>
            <person name="Sierro N."/>
            <person name="Battey J.N."/>
            <person name="Ouadi S."/>
            <person name="Bakaher N."/>
            <person name="Bovet L."/>
            <person name="Willig A."/>
            <person name="Goepfert S."/>
            <person name="Peitsch M.C."/>
            <person name="Ivanov N.V."/>
        </authorList>
    </citation>
    <scope>NUCLEOTIDE SEQUENCE [LARGE SCALE GENOMIC DNA]</scope>
</reference>
<evidence type="ECO:0000313" key="1">
    <source>
        <dbReference type="Proteomes" id="UP000790787"/>
    </source>
</evidence>
<keyword evidence="1" id="KW-1185">Reference proteome</keyword>